<organism evidence="2 3">
    <name type="scientific">Enterococcus devriesei</name>
    <dbReference type="NCBI Taxonomy" id="319970"/>
    <lineage>
        <taxon>Bacteria</taxon>
        <taxon>Bacillati</taxon>
        <taxon>Bacillota</taxon>
        <taxon>Bacilli</taxon>
        <taxon>Lactobacillales</taxon>
        <taxon>Enterococcaceae</taxon>
        <taxon>Enterococcus</taxon>
    </lineage>
</organism>
<dbReference type="NCBIfam" id="NF047356">
    <property type="entry name" value="RNA_bind_RnpM"/>
    <property type="match status" value="1"/>
</dbReference>
<dbReference type="InterPro" id="IPR007393">
    <property type="entry name" value="YlxR_dom"/>
</dbReference>
<protein>
    <recommendedName>
        <fullName evidence="1">YlxR domain-containing protein</fullName>
    </recommendedName>
</protein>
<gene>
    <name evidence="2" type="ORF">RV00_GL000499</name>
</gene>
<reference evidence="2 3" key="1">
    <citation type="submission" date="2014-12" db="EMBL/GenBank/DDBJ databases">
        <title>Draft genome sequences of 29 type strains of Enterococci.</title>
        <authorList>
            <person name="Zhong Z."/>
            <person name="Sun Z."/>
            <person name="Liu W."/>
            <person name="Zhang W."/>
            <person name="Zhang H."/>
        </authorList>
    </citation>
    <scope>NUCLEOTIDE SEQUENCE [LARGE SCALE GENOMIC DNA]</scope>
    <source>
        <strain evidence="2 3">DSM 22802</strain>
    </source>
</reference>
<evidence type="ECO:0000259" key="1">
    <source>
        <dbReference type="Pfam" id="PF04296"/>
    </source>
</evidence>
<evidence type="ECO:0000313" key="2">
    <source>
        <dbReference type="EMBL" id="OJG37542.1"/>
    </source>
</evidence>
<sequence length="103" mass="11763">MGGQQMKKRKIPLRKSVVSGEMFPKKELIRIAKSKEGEVSIDPSGKKPGRGAYIALEPAEVEEAWKKKILDRNLGTDLSDEFYQELLDYVKHQKARKELFGDE</sequence>
<dbReference type="Gene3D" id="3.30.1230.10">
    <property type="entry name" value="YlxR-like"/>
    <property type="match status" value="1"/>
</dbReference>
<evidence type="ECO:0000313" key="3">
    <source>
        <dbReference type="Proteomes" id="UP000183700"/>
    </source>
</evidence>
<comment type="caution">
    <text evidence="2">The sequence shown here is derived from an EMBL/GenBank/DDBJ whole genome shotgun (WGS) entry which is preliminary data.</text>
</comment>
<proteinExistence type="predicted"/>
<dbReference type="EMBL" id="JXKM01000001">
    <property type="protein sequence ID" value="OJG37542.1"/>
    <property type="molecule type" value="Genomic_DNA"/>
</dbReference>
<dbReference type="Proteomes" id="UP000183700">
    <property type="component" value="Unassembled WGS sequence"/>
</dbReference>
<dbReference type="STRING" id="319970.RV00_GL000499"/>
<accession>A0A1L8T049</accession>
<dbReference type="SUPFAM" id="SSF64376">
    <property type="entry name" value="YlxR-like"/>
    <property type="match status" value="1"/>
</dbReference>
<dbReference type="PANTHER" id="PTHR34215">
    <property type="entry name" value="BLL0784 PROTEIN"/>
    <property type="match status" value="1"/>
</dbReference>
<dbReference type="Pfam" id="PF04296">
    <property type="entry name" value="YlxR"/>
    <property type="match status" value="1"/>
</dbReference>
<name>A0A1L8T049_9ENTE</name>
<feature type="domain" description="YlxR" evidence="1">
    <location>
        <begin position="14"/>
        <end position="86"/>
    </location>
</feature>
<dbReference type="PANTHER" id="PTHR34215:SF1">
    <property type="entry name" value="YLXR DOMAIN-CONTAINING PROTEIN"/>
    <property type="match status" value="1"/>
</dbReference>
<dbReference type="AlphaFoldDB" id="A0A1L8T049"/>
<dbReference type="CDD" id="cd00279">
    <property type="entry name" value="YlxR"/>
    <property type="match status" value="1"/>
</dbReference>
<dbReference type="InterPro" id="IPR035931">
    <property type="entry name" value="YlxR-like_sf"/>
</dbReference>
<keyword evidence="3" id="KW-1185">Reference proteome</keyword>
<dbReference type="InterPro" id="IPR037465">
    <property type="entry name" value="YlxR"/>
</dbReference>